<evidence type="ECO:0000256" key="1">
    <source>
        <dbReference type="ARBA" id="ARBA00004429"/>
    </source>
</evidence>
<proteinExistence type="inferred from homology"/>
<comment type="function">
    <text evidence="9">Part of the tripartite ATP-independent periplasmic (TRAP) transport system.</text>
</comment>
<accession>A0ABW8NMZ4</accession>
<organism evidence="11 12">
    <name type="scientific">Oceanobacter antarcticus</name>
    <dbReference type="NCBI Taxonomy" id="3133425"/>
    <lineage>
        <taxon>Bacteria</taxon>
        <taxon>Pseudomonadati</taxon>
        <taxon>Pseudomonadota</taxon>
        <taxon>Gammaproteobacteria</taxon>
        <taxon>Oceanospirillales</taxon>
        <taxon>Oceanospirillaceae</taxon>
        <taxon>Oceanobacter</taxon>
    </lineage>
</organism>
<feature type="transmembrane region" description="Helical" evidence="9">
    <location>
        <begin position="20"/>
        <end position="40"/>
    </location>
</feature>
<feature type="domain" description="Tripartite ATP-independent periplasmic transporters DctQ component" evidence="10">
    <location>
        <begin position="35"/>
        <end position="167"/>
    </location>
</feature>
<keyword evidence="7 9" id="KW-0472">Membrane</keyword>
<feature type="transmembrane region" description="Helical" evidence="9">
    <location>
        <begin position="97"/>
        <end position="120"/>
    </location>
</feature>
<evidence type="ECO:0000256" key="8">
    <source>
        <dbReference type="ARBA" id="ARBA00038436"/>
    </source>
</evidence>
<dbReference type="InterPro" id="IPR007387">
    <property type="entry name" value="TRAP_DctQ"/>
</dbReference>
<keyword evidence="4 9" id="KW-0997">Cell inner membrane</keyword>
<dbReference type="Proteomes" id="UP001620597">
    <property type="component" value="Unassembled WGS sequence"/>
</dbReference>
<keyword evidence="12" id="KW-1185">Reference proteome</keyword>
<evidence type="ECO:0000256" key="2">
    <source>
        <dbReference type="ARBA" id="ARBA00022448"/>
    </source>
</evidence>
<keyword evidence="6 9" id="KW-1133">Transmembrane helix</keyword>
<dbReference type="RefSeq" id="WP_416207152.1">
    <property type="nucleotide sequence ID" value="NZ_JBBKTX010000026.1"/>
</dbReference>
<comment type="subcellular location">
    <subcellularLocation>
        <location evidence="1 9">Cell inner membrane</location>
        <topology evidence="1 9">Multi-pass membrane protein</topology>
    </subcellularLocation>
</comment>
<gene>
    <name evidence="11" type="ORF">WG929_17630</name>
</gene>
<keyword evidence="3" id="KW-1003">Cell membrane</keyword>
<evidence type="ECO:0000256" key="5">
    <source>
        <dbReference type="ARBA" id="ARBA00022692"/>
    </source>
</evidence>
<feature type="transmembrane region" description="Helical" evidence="9">
    <location>
        <begin position="141"/>
        <end position="161"/>
    </location>
</feature>
<keyword evidence="2 9" id="KW-0813">Transport</keyword>
<evidence type="ECO:0000256" key="6">
    <source>
        <dbReference type="ARBA" id="ARBA00022989"/>
    </source>
</evidence>
<keyword evidence="5 9" id="KW-0812">Transmembrane</keyword>
<evidence type="ECO:0000256" key="7">
    <source>
        <dbReference type="ARBA" id="ARBA00023136"/>
    </source>
</evidence>
<dbReference type="PANTHER" id="PTHR35011:SF4">
    <property type="entry name" value="SLL1102 PROTEIN"/>
    <property type="match status" value="1"/>
</dbReference>
<dbReference type="EMBL" id="JBBKTX010000026">
    <property type="protein sequence ID" value="MFK4754237.1"/>
    <property type="molecule type" value="Genomic_DNA"/>
</dbReference>
<dbReference type="Pfam" id="PF04290">
    <property type="entry name" value="DctQ"/>
    <property type="match status" value="1"/>
</dbReference>
<protein>
    <recommendedName>
        <fullName evidence="9">TRAP transporter small permease protein</fullName>
    </recommendedName>
</protein>
<evidence type="ECO:0000313" key="12">
    <source>
        <dbReference type="Proteomes" id="UP001620597"/>
    </source>
</evidence>
<reference evidence="11 12" key="1">
    <citation type="submission" date="2024-03" db="EMBL/GenBank/DDBJ databases">
        <title>High-quality draft genome sequence of Oceanobacter sp. wDCs-4.</title>
        <authorList>
            <person name="Dong C."/>
        </authorList>
    </citation>
    <scope>NUCLEOTIDE SEQUENCE [LARGE SCALE GENOMIC DNA]</scope>
    <source>
        <strain evidence="12">wDCs-4</strain>
    </source>
</reference>
<comment type="similarity">
    <text evidence="8 9">Belongs to the TRAP transporter small permease family.</text>
</comment>
<comment type="subunit">
    <text evidence="9">The complex comprises the extracytoplasmic solute receptor protein and the two transmembrane proteins.</text>
</comment>
<dbReference type="PANTHER" id="PTHR35011">
    <property type="entry name" value="2,3-DIKETO-L-GULONATE TRAP TRANSPORTER SMALL PERMEASE PROTEIN YIAM"/>
    <property type="match status" value="1"/>
</dbReference>
<evidence type="ECO:0000259" key="10">
    <source>
        <dbReference type="Pfam" id="PF04290"/>
    </source>
</evidence>
<comment type="caution">
    <text evidence="11">The sequence shown here is derived from an EMBL/GenBank/DDBJ whole genome shotgun (WGS) entry which is preliminary data.</text>
</comment>
<dbReference type="InterPro" id="IPR055348">
    <property type="entry name" value="DctQ"/>
</dbReference>
<evidence type="ECO:0000256" key="3">
    <source>
        <dbReference type="ARBA" id="ARBA00022475"/>
    </source>
</evidence>
<feature type="transmembrane region" description="Helical" evidence="9">
    <location>
        <begin position="61"/>
        <end position="77"/>
    </location>
</feature>
<name>A0ABW8NMZ4_9GAMM</name>
<sequence length="183" mass="20600">MNQHPDTALPVPFADTVDRLLIRLSQAVAWIFAILMVVILTQVMLRRGFSAGMIALEELQWHLYAIGVFAGVVYAQANNSHVRVDVLHGQFGPTAKHLVEILGLTLLLLPFLSLVFYHGLDFVYQSWRINERSIAPAGLPWRWLIKTLIPVTMGLMIIAALNRLFREAILLQRHLSGGHHDGH</sequence>
<evidence type="ECO:0000256" key="9">
    <source>
        <dbReference type="RuleBase" id="RU369079"/>
    </source>
</evidence>
<evidence type="ECO:0000313" key="11">
    <source>
        <dbReference type="EMBL" id="MFK4754237.1"/>
    </source>
</evidence>
<evidence type="ECO:0000256" key="4">
    <source>
        <dbReference type="ARBA" id="ARBA00022519"/>
    </source>
</evidence>